<sequence length="377" mass="40939">MGSITHTIRKARPLSVAVVLILTVSFIGSMLFVHHNHVLYDRTIAEVTDVRLVDESETVDQYGNEDRLFDQELDAVIRNGEHEGSVVRLTNQYAESGASDYRFGAGDELFVNLDAEHEDGLSGSVTNVKRDQELMLAAWLFLFSLLVVGRRQGLFSVISLGVNAALLVVFLQLSIAYAQFSFVAMASVLAIGFTVISLLFVNGFHPKTYAAIIATLLATLSAMLITFLTIWLTSGSGLHYESMAFVTRAPQAVFLAGIIIGSLGAVMDVAITVTSSMFAIYEKNPAIGRKALIASGLEIGKDIMGTMTNILLFVYVSGSIPVLILYFSNEALLGYTLSVNLSLELTRALAGGIGIVLTIPIGLFVTARFVDRKRWRA</sequence>
<dbReference type="eggNOG" id="COG5438">
    <property type="taxonomic scope" value="Bacteria"/>
</dbReference>
<dbReference type="InterPro" id="IPR012507">
    <property type="entry name" value="YibE_F"/>
</dbReference>
<dbReference type="Proteomes" id="UP000000271">
    <property type="component" value="Chromosome"/>
</dbReference>
<dbReference type="RefSeq" id="WP_013171225.1">
    <property type="nucleotide sequence ID" value="NC_014219.1"/>
</dbReference>
<feature type="transmembrane region" description="Helical" evidence="1">
    <location>
        <begin position="12"/>
        <end position="33"/>
    </location>
</feature>
<dbReference type="EMBL" id="CP001791">
    <property type="protein sequence ID" value="ADH97796.1"/>
    <property type="molecule type" value="Genomic_DNA"/>
</dbReference>
<feature type="transmembrane region" description="Helical" evidence="1">
    <location>
        <begin position="182"/>
        <end position="201"/>
    </location>
</feature>
<reference evidence="2" key="1">
    <citation type="submission" date="2009-10" db="EMBL/GenBank/DDBJ databases">
        <title>Complete sequence of Bacillus selenitireducens MLS10.</title>
        <authorList>
            <consortium name="US DOE Joint Genome Institute"/>
            <person name="Lucas S."/>
            <person name="Copeland A."/>
            <person name="Lapidus A."/>
            <person name="Glavina del Rio T."/>
            <person name="Dalin E."/>
            <person name="Tice H."/>
            <person name="Bruce D."/>
            <person name="Goodwin L."/>
            <person name="Pitluck S."/>
            <person name="Sims D."/>
            <person name="Brettin T."/>
            <person name="Detter J.C."/>
            <person name="Han C."/>
            <person name="Larimer F."/>
            <person name="Land M."/>
            <person name="Hauser L."/>
            <person name="Kyrpides N."/>
            <person name="Ovchinnikova G."/>
            <person name="Stolz J."/>
        </authorList>
    </citation>
    <scope>NUCLEOTIDE SEQUENCE [LARGE SCALE GENOMIC DNA]</scope>
    <source>
        <strain evidence="2">MLS10</strain>
    </source>
</reference>
<dbReference type="PANTHER" id="PTHR41771">
    <property type="entry name" value="MEMBRANE PROTEIN-RELATED"/>
    <property type="match status" value="1"/>
</dbReference>
<dbReference type="KEGG" id="bse:Bsel_0252"/>
<feature type="transmembrane region" description="Helical" evidence="1">
    <location>
        <begin position="310"/>
        <end position="328"/>
    </location>
</feature>
<keyword evidence="1" id="KW-1133">Transmembrane helix</keyword>
<dbReference type="PANTHER" id="PTHR41771:SF1">
    <property type="entry name" value="MEMBRANE PROTEIN"/>
    <property type="match status" value="1"/>
</dbReference>
<keyword evidence="1" id="KW-0472">Membrane</keyword>
<evidence type="ECO:0000313" key="3">
    <source>
        <dbReference type="Proteomes" id="UP000000271"/>
    </source>
</evidence>
<dbReference type="HOGENOM" id="CLU_028166_1_1_9"/>
<name>D6XWF4_BACIE</name>
<feature type="transmembrane region" description="Helical" evidence="1">
    <location>
        <begin position="134"/>
        <end position="150"/>
    </location>
</feature>
<feature type="transmembrane region" description="Helical" evidence="1">
    <location>
        <begin position="157"/>
        <end position="176"/>
    </location>
</feature>
<evidence type="ECO:0000313" key="2">
    <source>
        <dbReference type="EMBL" id="ADH97796.1"/>
    </source>
</evidence>
<keyword evidence="1" id="KW-0812">Transmembrane</keyword>
<feature type="transmembrane region" description="Helical" evidence="1">
    <location>
        <begin position="208"/>
        <end position="232"/>
    </location>
</feature>
<evidence type="ECO:0000256" key="1">
    <source>
        <dbReference type="SAM" id="Phobius"/>
    </source>
</evidence>
<feature type="transmembrane region" description="Helical" evidence="1">
    <location>
        <begin position="348"/>
        <end position="370"/>
    </location>
</feature>
<proteinExistence type="predicted"/>
<organism evidence="2 3">
    <name type="scientific">Bacillus selenitireducens (strain ATCC 700615 / DSM 15326 / MLS10)</name>
    <dbReference type="NCBI Taxonomy" id="439292"/>
    <lineage>
        <taxon>Bacteria</taxon>
        <taxon>Bacillati</taxon>
        <taxon>Bacillota</taxon>
        <taxon>Bacilli</taxon>
        <taxon>Bacillales</taxon>
        <taxon>Bacillaceae</taxon>
        <taxon>Salisediminibacterium</taxon>
    </lineage>
</organism>
<accession>D6XWF4</accession>
<keyword evidence="3" id="KW-1185">Reference proteome</keyword>
<dbReference type="STRING" id="439292.Bsel_0252"/>
<protein>
    <submittedName>
        <fullName evidence="2">YibE/F family protein</fullName>
    </submittedName>
</protein>
<dbReference type="Pfam" id="PF07907">
    <property type="entry name" value="YibE_F"/>
    <property type="match status" value="1"/>
</dbReference>
<gene>
    <name evidence="2" type="ordered locus">Bsel_0252</name>
</gene>
<dbReference type="AlphaFoldDB" id="D6XWF4"/>
<feature type="transmembrane region" description="Helical" evidence="1">
    <location>
        <begin position="252"/>
        <end position="281"/>
    </location>
</feature>